<reference evidence="3 4" key="1">
    <citation type="submission" date="2018-10" db="EMBL/GenBank/DDBJ databases">
        <title>Kocuria tytouropygialis sp. nov., isolated from the uropygial gland of an American barn owl (Tyto furcata).</title>
        <authorList>
            <person name="Braun M.S."/>
            <person name="Wang E."/>
            <person name="Zimmermann S."/>
            <person name="Wagner H."/>
            <person name="Wink M."/>
        </authorList>
    </citation>
    <scope>NUCLEOTIDE SEQUENCE [LARGE SCALE GENOMIC DNA]</scope>
    <source>
        <strain evidence="3 4">442</strain>
    </source>
</reference>
<dbReference type="InterPro" id="IPR001075">
    <property type="entry name" value="NIF_FeS_clus_asmbl_NifU_C"/>
</dbReference>
<dbReference type="EMBL" id="PNJG02000002">
    <property type="protein sequence ID" value="RKQ34958.1"/>
    <property type="molecule type" value="Genomic_DNA"/>
</dbReference>
<dbReference type="Gene3D" id="3.30.300.130">
    <property type="entry name" value="Fe-S cluster assembly (FSCA)"/>
    <property type="match status" value="1"/>
</dbReference>
<proteinExistence type="predicted"/>
<dbReference type="GO" id="GO:0016226">
    <property type="term" value="P:iron-sulfur cluster assembly"/>
    <property type="evidence" value="ECO:0007669"/>
    <property type="project" value="InterPro"/>
</dbReference>
<gene>
    <name evidence="3" type="ORF">C1C97_006635</name>
</gene>
<accession>A0A495A577</accession>
<name>A0A495A577_9MICC</name>
<dbReference type="AlphaFoldDB" id="A0A495A577"/>
<keyword evidence="4" id="KW-1185">Reference proteome</keyword>
<dbReference type="InterPro" id="IPR034904">
    <property type="entry name" value="FSCA_dom_sf"/>
</dbReference>
<evidence type="ECO:0000313" key="4">
    <source>
        <dbReference type="Proteomes" id="UP000249516"/>
    </source>
</evidence>
<evidence type="ECO:0000313" key="3">
    <source>
        <dbReference type="EMBL" id="RKQ34958.1"/>
    </source>
</evidence>
<organism evidence="3 4">
    <name type="scientific">Kocuria tytonis</name>
    <dbReference type="NCBI Taxonomy" id="2054280"/>
    <lineage>
        <taxon>Bacteria</taxon>
        <taxon>Bacillati</taxon>
        <taxon>Actinomycetota</taxon>
        <taxon>Actinomycetes</taxon>
        <taxon>Micrococcales</taxon>
        <taxon>Micrococcaceae</taxon>
        <taxon>Kocuria</taxon>
    </lineage>
</organism>
<evidence type="ECO:0000259" key="2">
    <source>
        <dbReference type="Pfam" id="PF01106"/>
    </source>
</evidence>
<dbReference type="GO" id="GO:0051536">
    <property type="term" value="F:iron-sulfur cluster binding"/>
    <property type="evidence" value="ECO:0007669"/>
    <property type="project" value="InterPro"/>
</dbReference>
<sequence>MNPAGTALHPEVQKDRAVARWILTGRSDSFADASEHPGEALARLLAEDVLVAVAGGVGWIDTTLAPGRTWQEAAGEVRSAVTEHVAGAVPHELTTEDLRRLAHTVLKRDVAPIAGAHGGRIEISAVEGHTVTVVLEGACHGCPAAKTTLQDRFRTALRQWDPQADVVEAGRSAATAAPTGGRSWLPFPGRIRRARDA</sequence>
<comment type="caution">
    <text evidence="3">The sequence shown here is derived from an EMBL/GenBank/DDBJ whole genome shotgun (WGS) entry which is preliminary data.</text>
</comment>
<feature type="domain" description="NIF system FeS cluster assembly NifU C-terminal" evidence="2">
    <location>
        <begin position="105"/>
        <end position="167"/>
    </location>
</feature>
<dbReference type="Proteomes" id="UP000249516">
    <property type="component" value="Unassembled WGS sequence"/>
</dbReference>
<dbReference type="GO" id="GO:0005506">
    <property type="term" value="F:iron ion binding"/>
    <property type="evidence" value="ECO:0007669"/>
    <property type="project" value="InterPro"/>
</dbReference>
<dbReference type="Pfam" id="PF01106">
    <property type="entry name" value="NifU"/>
    <property type="match status" value="1"/>
</dbReference>
<dbReference type="RefSeq" id="WP_121030781.1">
    <property type="nucleotide sequence ID" value="NZ_PNJG02000002.1"/>
</dbReference>
<dbReference type="OrthoDB" id="9798220at2"/>
<protein>
    <submittedName>
        <fullName evidence="3">NifU family protein</fullName>
    </submittedName>
</protein>
<dbReference type="SUPFAM" id="SSF117916">
    <property type="entry name" value="Fe-S cluster assembly (FSCA) domain-like"/>
    <property type="match status" value="1"/>
</dbReference>
<comment type="function">
    <text evidence="1">May be involved in the formation or repair of [Fe-S] clusters present in iron-sulfur proteins.</text>
</comment>
<evidence type="ECO:0000256" key="1">
    <source>
        <dbReference type="ARBA" id="ARBA00049958"/>
    </source>
</evidence>